<dbReference type="SUPFAM" id="SSF49503">
    <property type="entry name" value="Cupredoxins"/>
    <property type="match status" value="3"/>
</dbReference>
<dbReference type="InterPro" id="IPR033138">
    <property type="entry name" value="Cu_oxidase_CS"/>
</dbReference>
<dbReference type="Proteomes" id="UP001465976">
    <property type="component" value="Unassembled WGS sequence"/>
</dbReference>
<dbReference type="Pfam" id="PF07731">
    <property type="entry name" value="Cu-oxidase_2"/>
    <property type="match status" value="1"/>
</dbReference>
<comment type="caution">
    <text evidence="11">The sequence shown here is derived from an EMBL/GenBank/DDBJ whole genome shotgun (WGS) entry which is preliminary data.</text>
</comment>
<evidence type="ECO:0000256" key="3">
    <source>
        <dbReference type="ARBA" id="ARBA00023002"/>
    </source>
</evidence>
<keyword evidence="2" id="KW-0479">Metal-binding</keyword>
<protein>
    <recommendedName>
        <fullName evidence="13">Laccase</fullName>
    </recommendedName>
</protein>
<dbReference type="InterPro" id="IPR011706">
    <property type="entry name" value="Cu-oxidase_C"/>
</dbReference>
<sequence length="535" mass="59666">MFSPSLLLVLPLVSLLVGASDQTYGLNVIDREGDLYVANKKIAPDGYKRSAVLAGKTESSVGFPGPLIRAHKGDRLKINVIDELTDPSMVRATSIHWHGIRQNRSNWADGVAFVTQCPITPGDSFLYDFRVPEPGTYWYHSHVSVQYCDGLRGPLVVYDRDDPYKRAYDVDDESTVLTISDWYHPTARQLLNSFSALQSNATLINGKGRYPENPTAPLSVINVVHGKRYRFRLISMSCDAAHTFSIDGHNLTIIEADGQYTKSHTVNQIFMHAAQRYSVVLKANQPVGNYWIRASPDLGAIGYKNGINSGILRYKGAPDAEPTTKEHSGKSLIRLREFDLRPLVDPQAPGKPYPGGADHTIDINLGFNRPANFTMNGKQWKAPSVPVLLQILKGDRDARELLPKGLVYPIPRGKSIEVNLRGGNAVGGPHPFHLHGHSFSVVKHPDHDAYNFKNPVRRDVTYVSTGNLTTIRFRTDNPGPWFLHCHKDMHLEDGMAVVFTEDTEEVKAKVAVPDEWEHLCPTYANFTKLYPNDLP</sequence>
<dbReference type="PANTHER" id="PTHR11709">
    <property type="entry name" value="MULTI-COPPER OXIDASE"/>
    <property type="match status" value="1"/>
</dbReference>
<comment type="similarity">
    <text evidence="1">Belongs to the multicopper oxidase family.</text>
</comment>
<dbReference type="EMBL" id="JBAHYK010002276">
    <property type="protein sequence ID" value="KAL0565416.1"/>
    <property type="molecule type" value="Genomic_DNA"/>
</dbReference>
<feature type="chain" id="PRO_5045988006" description="Laccase" evidence="7">
    <location>
        <begin position="26"/>
        <end position="535"/>
    </location>
</feature>
<feature type="domain" description="Plastocyanin-like" evidence="10">
    <location>
        <begin position="62"/>
        <end position="161"/>
    </location>
</feature>
<dbReference type="Gene3D" id="2.60.40.420">
    <property type="entry name" value="Cupredoxins - blue copper proteins"/>
    <property type="match status" value="3"/>
</dbReference>
<reference evidence="11 12" key="1">
    <citation type="submission" date="2024-02" db="EMBL/GenBank/DDBJ databases">
        <title>A draft genome for the cacao thread blight pathogen Marasmius crinis-equi.</title>
        <authorList>
            <person name="Cohen S.P."/>
            <person name="Baruah I.K."/>
            <person name="Amoako-Attah I."/>
            <person name="Bukari Y."/>
            <person name="Meinhardt L.W."/>
            <person name="Bailey B.A."/>
        </authorList>
    </citation>
    <scope>NUCLEOTIDE SEQUENCE [LARGE SCALE GENOMIC DNA]</scope>
    <source>
        <strain evidence="11 12">GH-76</strain>
    </source>
</reference>
<keyword evidence="12" id="KW-1185">Reference proteome</keyword>
<evidence type="ECO:0008006" key="13">
    <source>
        <dbReference type="Google" id="ProtNLM"/>
    </source>
</evidence>
<evidence type="ECO:0000256" key="7">
    <source>
        <dbReference type="SAM" id="SignalP"/>
    </source>
</evidence>
<dbReference type="InterPro" id="IPR045087">
    <property type="entry name" value="Cu-oxidase_fam"/>
</dbReference>
<evidence type="ECO:0000256" key="5">
    <source>
        <dbReference type="ARBA" id="ARBA00023157"/>
    </source>
</evidence>
<keyword evidence="5" id="KW-1015">Disulfide bond</keyword>
<evidence type="ECO:0000256" key="2">
    <source>
        <dbReference type="ARBA" id="ARBA00022723"/>
    </source>
</evidence>
<gene>
    <name evidence="11" type="ORF">V5O48_016606</name>
</gene>
<evidence type="ECO:0000259" key="9">
    <source>
        <dbReference type="Pfam" id="PF07731"/>
    </source>
</evidence>
<evidence type="ECO:0000259" key="8">
    <source>
        <dbReference type="Pfam" id="PF00394"/>
    </source>
</evidence>
<organism evidence="11 12">
    <name type="scientific">Marasmius crinis-equi</name>
    <dbReference type="NCBI Taxonomy" id="585013"/>
    <lineage>
        <taxon>Eukaryota</taxon>
        <taxon>Fungi</taxon>
        <taxon>Dikarya</taxon>
        <taxon>Basidiomycota</taxon>
        <taxon>Agaricomycotina</taxon>
        <taxon>Agaricomycetes</taxon>
        <taxon>Agaricomycetidae</taxon>
        <taxon>Agaricales</taxon>
        <taxon>Marasmiineae</taxon>
        <taxon>Marasmiaceae</taxon>
        <taxon>Marasmius</taxon>
    </lineage>
</organism>
<dbReference type="Pfam" id="PF07732">
    <property type="entry name" value="Cu-oxidase_3"/>
    <property type="match status" value="1"/>
</dbReference>
<feature type="domain" description="Plastocyanin-like" evidence="9">
    <location>
        <begin position="382"/>
        <end position="504"/>
    </location>
</feature>
<evidence type="ECO:0000259" key="10">
    <source>
        <dbReference type="Pfam" id="PF07732"/>
    </source>
</evidence>
<evidence type="ECO:0000256" key="1">
    <source>
        <dbReference type="ARBA" id="ARBA00010609"/>
    </source>
</evidence>
<dbReference type="PROSITE" id="PS00079">
    <property type="entry name" value="MULTICOPPER_OXIDASE1"/>
    <property type="match status" value="2"/>
</dbReference>
<evidence type="ECO:0000313" key="12">
    <source>
        <dbReference type="Proteomes" id="UP001465976"/>
    </source>
</evidence>
<keyword evidence="4" id="KW-0186">Copper</keyword>
<feature type="domain" description="Plastocyanin-like" evidence="8">
    <location>
        <begin position="173"/>
        <end position="317"/>
    </location>
</feature>
<dbReference type="CDD" id="cd13903">
    <property type="entry name" value="CuRO_3_Tv-LCC_like"/>
    <property type="match status" value="1"/>
</dbReference>
<keyword evidence="6" id="KW-0325">Glycoprotein</keyword>
<dbReference type="InterPro" id="IPR002355">
    <property type="entry name" value="Cu_oxidase_Cu_BS"/>
</dbReference>
<dbReference type="PROSITE" id="PS00080">
    <property type="entry name" value="MULTICOPPER_OXIDASE2"/>
    <property type="match status" value="1"/>
</dbReference>
<dbReference type="InterPro" id="IPR001117">
    <property type="entry name" value="Cu-oxidase_2nd"/>
</dbReference>
<keyword evidence="7" id="KW-0732">Signal</keyword>
<name>A0ABR3ERF3_9AGAR</name>
<proteinExistence type="inferred from homology"/>
<dbReference type="InterPro" id="IPR011707">
    <property type="entry name" value="Cu-oxidase-like_N"/>
</dbReference>
<dbReference type="InterPro" id="IPR008972">
    <property type="entry name" value="Cupredoxin"/>
</dbReference>
<evidence type="ECO:0000256" key="4">
    <source>
        <dbReference type="ARBA" id="ARBA00023008"/>
    </source>
</evidence>
<dbReference type="PANTHER" id="PTHR11709:SF511">
    <property type="entry name" value="LACCASE"/>
    <property type="match status" value="1"/>
</dbReference>
<evidence type="ECO:0000256" key="6">
    <source>
        <dbReference type="ARBA" id="ARBA00023180"/>
    </source>
</evidence>
<feature type="signal peptide" evidence="7">
    <location>
        <begin position="1"/>
        <end position="25"/>
    </location>
</feature>
<accession>A0ABR3ERF3</accession>
<keyword evidence="3" id="KW-0560">Oxidoreductase</keyword>
<evidence type="ECO:0000313" key="11">
    <source>
        <dbReference type="EMBL" id="KAL0565416.1"/>
    </source>
</evidence>
<dbReference type="Pfam" id="PF00394">
    <property type="entry name" value="Cu-oxidase"/>
    <property type="match status" value="1"/>
</dbReference>